<dbReference type="Pfam" id="PF00582">
    <property type="entry name" value="Usp"/>
    <property type="match status" value="1"/>
</dbReference>
<evidence type="ECO:0000313" key="3">
    <source>
        <dbReference type="EMBL" id="MCF4102726.1"/>
    </source>
</evidence>
<dbReference type="EMBL" id="JAKGTH010000011">
    <property type="protein sequence ID" value="MCF4102726.1"/>
    <property type="molecule type" value="Genomic_DNA"/>
</dbReference>
<evidence type="ECO:0000313" key="4">
    <source>
        <dbReference type="Proteomes" id="UP001179363"/>
    </source>
</evidence>
<protein>
    <submittedName>
        <fullName evidence="3">Universal stress protein</fullName>
    </submittedName>
</protein>
<dbReference type="InterPro" id="IPR006015">
    <property type="entry name" value="Universal_stress_UspA"/>
</dbReference>
<keyword evidence="4" id="KW-1185">Reference proteome</keyword>
<dbReference type="PANTHER" id="PTHR46268:SF6">
    <property type="entry name" value="UNIVERSAL STRESS PROTEIN UP12"/>
    <property type="match status" value="1"/>
</dbReference>
<dbReference type="InterPro" id="IPR006016">
    <property type="entry name" value="UspA"/>
</dbReference>
<dbReference type="SUPFAM" id="SSF52402">
    <property type="entry name" value="Adenine nucleotide alpha hydrolases-like"/>
    <property type="match status" value="2"/>
</dbReference>
<dbReference type="CDD" id="cd00293">
    <property type="entry name" value="USP-like"/>
    <property type="match status" value="1"/>
</dbReference>
<organism evidence="3 4">
    <name type="scientific">Gillisia lutea</name>
    <dbReference type="NCBI Taxonomy" id="2909668"/>
    <lineage>
        <taxon>Bacteria</taxon>
        <taxon>Pseudomonadati</taxon>
        <taxon>Bacteroidota</taxon>
        <taxon>Flavobacteriia</taxon>
        <taxon>Flavobacteriales</taxon>
        <taxon>Flavobacteriaceae</taxon>
        <taxon>Gillisia</taxon>
    </lineage>
</organism>
<dbReference type="PRINTS" id="PR01438">
    <property type="entry name" value="UNVRSLSTRESS"/>
</dbReference>
<dbReference type="PANTHER" id="PTHR46268">
    <property type="entry name" value="STRESS RESPONSE PROTEIN NHAX"/>
    <property type="match status" value="1"/>
</dbReference>
<proteinExistence type="inferred from homology"/>
<comment type="similarity">
    <text evidence="1">Belongs to the universal stress protein A family.</text>
</comment>
<gene>
    <name evidence="3" type="ORF">L1I30_13695</name>
</gene>
<evidence type="ECO:0000256" key="1">
    <source>
        <dbReference type="ARBA" id="ARBA00008791"/>
    </source>
</evidence>
<dbReference type="RefSeq" id="WP_236134868.1">
    <property type="nucleotide sequence ID" value="NZ_JAKGTH010000011.1"/>
</dbReference>
<reference evidence="3" key="1">
    <citation type="submission" date="2022-01" db="EMBL/GenBank/DDBJ databases">
        <title>Gillisia lutea sp. nov., isolated from marine plastic residues from the Malvarosa beach (Valencia, Spain).</title>
        <authorList>
            <person name="Vidal-Verdu A."/>
            <person name="Molina-Menor E."/>
            <person name="Satari L."/>
            <person name="Pascual J."/>
            <person name="Pereto J."/>
            <person name="Porcar M."/>
        </authorList>
    </citation>
    <scope>NUCLEOTIDE SEQUENCE</scope>
    <source>
        <strain evidence="3">M10.2A</strain>
    </source>
</reference>
<comment type="caution">
    <text evidence="3">The sequence shown here is derived from an EMBL/GenBank/DDBJ whole genome shotgun (WGS) entry which is preliminary data.</text>
</comment>
<evidence type="ECO:0000259" key="2">
    <source>
        <dbReference type="Pfam" id="PF00582"/>
    </source>
</evidence>
<feature type="domain" description="UspA" evidence="2">
    <location>
        <begin position="1"/>
        <end position="140"/>
    </location>
</feature>
<accession>A0ABS9EIQ3</accession>
<dbReference type="Proteomes" id="UP001179363">
    <property type="component" value="Unassembled WGS sequence"/>
</dbReference>
<dbReference type="Gene3D" id="3.40.50.620">
    <property type="entry name" value="HUPs"/>
    <property type="match status" value="2"/>
</dbReference>
<dbReference type="InterPro" id="IPR014729">
    <property type="entry name" value="Rossmann-like_a/b/a_fold"/>
</dbReference>
<sequence>MKKIVHTTDYSENSIAALKYAYKVSKILGYDLIVLHIHNHKNETASNLKLDVKEVIINENKRLKNFCSLHLKKDFDELQITAAVRKGTNVPSAIMKFIRDMNIHMLIMGARGAGNLKELLLGNNTTEMLDLSPFPVLTVPADFEFSGIQKILYTTDFEKKDACNILELTKILAPMDISILLVHISTEDEAATKQKLEKFQEVLEEKIPGNKIQSKLIYSNTVFESLVTFINEYQPEMLVMYNRKRKNNLTGLLHRDFVKRMYANIKTPLLSFKETCY</sequence>
<name>A0ABS9EIQ3_9FLAO</name>